<dbReference type="OrthoDB" id="3260408at2759"/>
<dbReference type="PANTHER" id="PTHR23242">
    <property type="entry name" value="TRANSCRIPTION FACTOR HOXA13"/>
    <property type="match status" value="1"/>
</dbReference>
<dbReference type="STRING" id="913774.A0A0C3HH42"/>
<feature type="region of interest" description="Disordered" evidence="1">
    <location>
        <begin position="322"/>
        <end position="356"/>
    </location>
</feature>
<evidence type="ECO:0000313" key="3">
    <source>
        <dbReference type="Proteomes" id="UP000054321"/>
    </source>
</evidence>
<evidence type="ECO:0000313" key="2">
    <source>
        <dbReference type="EMBL" id="KIN07531.1"/>
    </source>
</evidence>
<name>A0A0C3HH42_OIDMZ</name>
<protein>
    <submittedName>
        <fullName evidence="2">Uncharacterized protein</fullName>
    </submittedName>
</protein>
<dbReference type="InParanoid" id="A0A0C3HH42"/>
<sequence>MAVDGNGRETEPSSKGANGHAVAPRFKGAKAKKGLSLLSIFFRYGTLFCTGHRCNAHAGRLLTWYSIITVLFRCPASVDLLTDSTPKICKPYFQVRSAIAPHLEPYYDEYAAPYVDSARPYYDTLNENVITPVTALGAKYGAPRVAQAQAYGQAQWDKNLQPQVLKFQELATEQYNQHLAPHIEKATVALAPYYDIARTNALQTYYEHLLPAYTTVQPYAIQSYDIASNFTVNTAIPYSQWAVTTTGNFLERTVYPKLRILYGENVEPQLVKISERLGRYRDGKKLQSIVDEIDRMPCANIIHSSSSASSISSRASSAATSISSTQAQTASPSSVTEESTSTSAEDPTETTSLTDAEIREKAQKIVAEDLKTWQEKFAKAADEGSEYLQEHITEITDRLVKNQAEKVGEALNIQLEEKVLSSLDHLKKTIISIVESSKDNEEKEDDLKTAVRKAGVGIKEKAQAVRTWRQSFDREVNSLVSKSAEDTFEILDHIRDLGLQEIGMRWAWTDGITHKDWAKYHKLKTKFDEWRLDVEKVVSEHVGVAKAKAASEDVESKAMGTAEGAARELARLRETGRWKISTGDTSDDWTTKVIPAAAAILSEKIKGKLNEASEAVLGASHPSVESVVSVASSAVADDASKVADGGSKITSWAASQVSEAESIASDLAENATSSAAAALFSAVGSEPQEVIEMDEATAAVSSASSIISGETSEASVPYESVSSSESKKVWGGAVAQSVEAKKIILDDVIEDHEENLFSEKIQSMASEAGDRFADVTKAVSEALHRPTGKGDLVETVTILAAEQYSSALHAASVALYGTERGAAESVASVVTSRYADAVAAASSVVFGTASPLTSSIAAAATQAYNDAVSRASENYEHARSLVSAKISGTPKPAHEEMLSSVENAYSGAVSAAHDRLQDALASVSSAYYGPPQGALESVSSVAASKLSEGLISASALFAEGKSYASALQDQYHAGVGLAHARYTEFLNAASSAIPTQKPTPWADSVASAASSNWEALVTKASSEIYGQPTPDFVTRNLLSEAGQYAAFVADNAASQYSAVQSLVGELVAGKEPDFAQSAFSRLSSAYVAGAAEANSYASSYASDAYASATSALNTIFTPPPAIEAIIEAAQSRFNEAVEAASIQIYGTPKGAYEQATSSVASAYSSVQSALSEKVYGTKKGYAEVAQSSIAEAAASASRAISEAIYGKKPTPTGAYMSATSVANEAYSTASSYLDDSYSKVSSRLSSAIYGPEQGAVESAQKRVGEAVESARAKLASFVSAAADAASSAASRASEGVEEFASNVGSAVDSATSHLKKDEL</sequence>
<feature type="compositionally biased region" description="Low complexity" evidence="1">
    <location>
        <begin position="322"/>
        <end position="352"/>
    </location>
</feature>
<organism evidence="2 3">
    <name type="scientific">Oidiodendron maius (strain Zn)</name>
    <dbReference type="NCBI Taxonomy" id="913774"/>
    <lineage>
        <taxon>Eukaryota</taxon>
        <taxon>Fungi</taxon>
        <taxon>Dikarya</taxon>
        <taxon>Ascomycota</taxon>
        <taxon>Pezizomycotina</taxon>
        <taxon>Leotiomycetes</taxon>
        <taxon>Leotiomycetes incertae sedis</taxon>
        <taxon>Myxotrichaceae</taxon>
        <taxon>Oidiodendron</taxon>
    </lineage>
</organism>
<dbReference type="Proteomes" id="UP000054321">
    <property type="component" value="Unassembled WGS sequence"/>
</dbReference>
<keyword evidence="3" id="KW-1185">Reference proteome</keyword>
<dbReference type="HOGENOM" id="CLU_005461_1_0_1"/>
<reference evidence="2 3" key="1">
    <citation type="submission" date="2014-04" db="EMBL/GenBank/DDBJ databases">
        <authorList>
            <consortium name="DOE Joint Genome Institute"/>
            <person name="Kuo A."/>
            <person name="Martino E."/>
            <person name="Perotto S."/>
            <person name="Kohler A."/>
            <person name="Nagy L.G."/>
            <person name="Floudas D."/>
            <person name="Copeland A."/>
            <person name="Barry K.W."/>
            <person name="Cichocki N."/>
            <person name="Veneault-Fourrey C."/>
            <person name="LaButti K."/>
            <person name="Lindquist E.A."/>
            <person name="Lipzen A."/>
            <person name="Lundell T."/>
            <person name="Morin E."/>
            <person name="Murat C."/>
            <person name="Sun H."/>
            <person name="Tunlid A."/>
            <person name="Henrissat B."/>
            <person name="Grigoriev I.V."/>
            <person name="Hibbett D.S."/>
            <person name="Martin F."/>
            <person name="Nordberg H.P."/>
            <person name="Cantor M.N."/>
            <person name="Hua S.X."/>
        </authorList>
    </citation>
    <scope>NUCLEOTIDE SEQUENCE [LARGE SCALE GENOMIC DNA]</scope>
    <source>
        <strain evidence="2 3">Zn</strain>
    </source>
</reference>
<reference evidence="3" key="2">
    <citation type="submission" date="2015-01" db="EMBL/GenBank/DDBJ databases">
        <title>Evolutionary Origins and Diversification of the Mycorrhizal Mutualists.</title>
        <authorList>
            <consortium name="DOE Joint Genome Institute"/>
            <consortium name="Mycorrhizal Genomics Consortium"/>
            <person name="Kohler A."/>
            <person name="Kuo A."/>
            <person name="Nagy L.G."/>
            <person name="Floudas D."/>
            <person name="Copeland A."/>
            <person name="Barry K.W."/>
            <person name="Cichocki N."/>
            <person name="Veneault-Fourrey C."/>
            <person name="LaButti K."/>
            <person name="Lindquist E.A."/>
            <person name="Lipzen A."/>
            <person name="Lundell T."/>
            <person name="Morin E."/>
            <person name="Murat C."/>
            <person name="Riley R."/>
            <person name="Ohm R."/>
            <person name="Sun H."/>
            <person name="Tunlid A."/>
            <person name="Henrissat B."/>
            <person name="Grigoriev I.V."/>
            <person name="Hibbett D.S."/>
            <person name="Martin F."/>
        </authorList>
    </citation>
    <scope>NUCLEOTIDE SEQUENCE [LARGE SCALE GENOMIC DNA]</scope>
    <source>
        <strain evidence="3">Zn</strain>
    </source>
</reference>
<gene>
    <name evidence="2" type="ORF">OIDMADRAFT_111223</name>
</gene>
<evidence type="ECO:0000256" key="1">
    <source>
        <dbReference type="SAM" id="MobiDB-lite"/>
    </source>
</evidence>
<feature type="compositionally biased region" description="Basic and acidic residues" evidence="1">
    <location>
        <begin position="1"/>
        <end position="12"/>
    </location>
</feature>
<accession>A0A0C3HH42</accession>
<feature type="region of interest" description="Disordered" evidence="1">
    <location>
        <begin position="1"/>
        <end position="21"/>
    </location>
</feature>
<dbReference type="EMBL" id="KN832870">
    <property type="protein sequence ID" value="KIN07531.1"/>
    <property type="molecule type" value="Genomic_DNA"/>
</dbReference>
<proteinExistence type="predicted"/>
<dbReference type="PANTHER" id="PTHR23242:SF9">
    <property type="entry name" value="TRANSCRIPTION FACTOR HOXA13"/>
    <property type="match status" value="1"/>
</dbReference>